<comment type="caution">
    <text evidence="1">The sequence shown here is derived from an EMBL/GenBank/DDBJ whole genome shotgun (WGS) entry which is preliminary data.</text>
</comment>
<evidence type="ECO:0000313" key="1">
    <source>
        <dbReference type="EMBL" id="KAJ7530843.1"/>
    </source>
</evidence>
<protein>
    <submittedName>
        <fullName evidence="1">Uncharacterized protein</fullName>
    </submittedName>
</protein>
<dbReference type="Proteomes" id="UP001162992">
    <property type="component" value="Chromosome 14"/>
</dbReference>
<name>A0ACC2BMC4_DIPCM</name>
<reference evidence="2" key="1">
    <citation type="journal article" date="2024" name="Proc. Natl. Acad. Sci. U.S.A.">
        <title>Extraordinary preservation of gene collinearity over three hundred million years revealed in homosporous lycophytes.</title>
        <authorList>
            <person name="Li C."/>
            <person name="Wickell D."/>
            <person name="Kuo L.Y."/>
            <person name="Chen X."/>
            <person name="Nie B."/>
            <person name="Liao X."/>
            <person name="Peng D."/>
            <person name="Ji J."/>
            <person name="Jenkins J."/>
            <person name="Williams M."/>
            <person name="Shu S."/>
            <person name="Plott C."/>
            <person name="Barry K."/>
            <person name="Rajasekar S."/>
            <person name="Grimwood J."/>
            <person name="Han X."/>
            <person name="Sun S."/>
            <person name="Hou Z."/>
            <person name="He W."/>
            <person name="Dai G."/>
            <person name="Sun C."/>
            <person name="Schmutz J."/>
            <person name="Leebens-Mack J.H."/>
            <person name="Li F.W."/>
            <person name="Wang L."/>
        </authorList>
    </citation>
    <scope>NUCLEOTIDE SEQUENCE [LARGE SCALE GENOMIC DNA]</scope>
    <source>
        <strain evidence="2">cv. PW_Plant_1</strain>
    </source>
</reference>
<proteinExistence type="predicted"/>
<organism evidence="1 2">
    <name type="scientific">Diphasiastrum complanatum</name>
    <name type="common">Issler's clubmoss</name>
    <name type="synonym">Lycopodium complanatum</name>
    <dbReference type="NCBI Taxonomy" id="34168"/>
    <lineage>
        <taxon>Eukaryota</taxon>
        <taxon>Viridiplantae</taxon>
        <taxon>Streptophyta</taxon>
        <taxon>Embryophyta</taxon>
        <taxon>Tracheophyta</taxon>
        <taxon>Lycopodiopsida</taxon>
        <taxon>Lycopodiales</taxon>
        <taxon>Lycopodiaceae</taxon>
        <taxon>Lycopodioideae</taxon>
        <taxon>Diphasiastrum</taxon>
    </lineage>
</organism>
<accession>A0ACC2BMC4</accession>
<gene>
    <name evidence="1" type="ORF">O6H91_14G021500</name>
</gene>
<evidence type="ECO:0000313" key="2">
    <source>
        <dbReference type="Proteomes" id="UP001162992"/>
    </source>
</evidence>
<sequence>MEAETDSLTEQETAVYDRQIRVWGVEAQKRLSKSRVLVVGITGVVAEVCKNIVLAGIGKLTLLDDKPLSEEAVASNFLIPFFSTEDEGCCSIASICAEALRDFNPMVHVFVEEGNVIEKPGSFFDDYDAVIVGRSSLGLRKHVNLMCRNRSRRVAFYTVDCRGSSGAVFVDLQKYAYSSQKGNAEIWQEKHFPNLEEALSVPWSSISKKTSKLFFAMRIIEEFEQCEGRVPGQISCEDLPALMALRKKMCESQAVGDSMVPESVLKRLADAGNAELPPVCAIIGGILGQEVVKAMSCKGEPLKNHFFFTASDGKGVIEDISPSQ</sequence>
<dbReference type="EMBL" id="CM055105">
    <property type="protein sequence ID" value="KAJ7530843.1"/>
    <property type="molecule type" value="Genomic_DNA"/>
</dbReference>
<keyword evidence="2" id="KW-1185">Reference proteome</keyword>